<name>A0A9P0E586_NEZVI</name>
<dbReference type="AlphaFoldDB" id="A0A9P0E586"/>
<dbReference type="Proteomes" id="UP001152798">
    <property type="component" value="Chromosome 1"/>
</dbReference>
<keyword evidence="2" id="KW-1185">Reference proteome</keyword>
<protein>
    <submittedName>
        <fullName evidence="1">Uncharacterized protein</fullName>
    </submittedName>
</protein>
<reference evidence="1" key="1">
    <citation type="submission" date="2022-01" db="EMBL/GenBank/DDBJ databases">
        <authorList>
            <person name="King R."/>
        </authorList>
    </citation>
    <scope>NUCLEOTIDE SEQUENCE</scope>
</reference>
<organism evidence="1 2">
    <name type="scientific">Nezara viridula</name>
    <name type="common">Southern green stink bug</name>
    <name type="synonym">Cimex viridulus</name>
    <dbReference type="NCBI Taxonomy" id="85310"/>
    <lineage>
        <taxon>Eukaryota</taxon>
        <taxon>Metazoa</taxon>
        <taxon>Ecdysozoa</taxon>
        <taxon>Arthropoda</taxon>
        <taxon>Hexapoda</taxon>
        <taxon>Insecta</taxon>
        <taxon>Pterygota</taxon>
        <taxon>Neoptera</taxon>
        <taxon>Paraneoptera</taxon>
        <taxon>Hemiptera</taxon>
        <taxon>Heteroptera</taxon>
        <taxon>Panheteroptera</taxon>
        <taxon>Pentatomomorpha</taxon>
        <taxon>Pentatomoidea</taxon>
        <taxon>Pentatomidae</taxon>
        <taxon>Pentatominae</taxon>
        <taxon>Nezara</taxon>
    </lineage>
</organism>
<sequence length="45" mass="5166">MRLSFLEDFIHKRKIFDLEGQSTFSPQTLATCQARTGYGGNYYCA</sequence>
<accession>A0A9P0E586</accession>
<dbReference type="EMBL" id="OV725077">
    <property type="protein sequence ID" value="CAH1390235.1"/>
    <property type="molecule type" value="Genomic_DNA"/>
</dbReference>
<proteinExistence type="predicted"/>
<evidence type="ECO:0000313" key="2">
    <source>
        <dbReference type="Proteomes" id="UP001152798"/>
    </source>
</evidence>
<gene>
    <name evidence="1" type="ORF">NEZAVI_LOCUS1469</name>
</gene>
<evidence type="ECO:0000313" key="1">
    <source>
        <dbReference type="EMBL" id="CAH1390235.1"/>
    </source>
</evidence>